<feature type="compositionally biased region" description="Low complexity" evidence="1">
    <location>
        <begin position="22"/>
        <end position="55"/>
    </location>
</feature>
<dbReference type="InterPro" id="IPR039448">
    <property type="entry name" value="Beta_helix"/>
</dbReference>
<feature type="domain" description="Right handed beta helix" evidence="2">
    <location>
        <begin position="212"/>
        <end position="371"/>
    </location>
</feature>
<name>A0AB39MCM8_9ACTN</name>
<accession>A0AB39MCM8</accession>
<dbReference type="EMBL" id="CP163431">
    <property type="protein sequence ID" value="XDQ02673.1"/>
    <property type="molecule type" value="Genomic_DNA"/>
</dbReference>
<dbReference type="SUPFAM" id="SSF51126">
    <property type="entry name" value="Pectin lyase-like"/>
    <property type="match status" value="1"/>
</dbReference>
<reference evidence="3" key="1">
    <citation type="submission" date="2024-07" db="EMBL/GenBank/DDBJ databases">
        <authorList>
            <person name="Yu S.T."/>
        </authorList>
    </citation>
    <scope>NUCLEOTIDE SEQUENCE</scope>
    <source>
        <strain evidence="3">R08</strain>
    </source>
</reference>
<dbReference type="AlphaFoldDB" id="A0AB39MCM8"/>
<dbReference type="InterPro" id="IPR006626">
    <property type="entry name" value="PbH1"/>
</dbReference>
<dbReference type="SMART" id="SM00710">
    <property type="entry name" value="PbH1"/>
    <property type="match status" value="5"/>
</dbReference>
<feature type="compositionally biased region" description="Polar residues" evidence="1">
    <location>
        <begin position="65"/>
        <end position="76"/>
    </location>
</feature>
<organism evidence="3">
    <name type="scientific">Streptomyces sp. R08</name>
    <dbReference type="NCBI Taxonomy" id="3238624"/>
    <lineage>
        <taxon>Bacteria</taxon>
        <taxon>Bacillati</taxon>
        <taxon>Actinomycetota</taxon>
        <taxon>Actinomycetes</taxon>
        <taxon>Kitasatosporales</taxon>
        <taxon>Streptomycetaceae</taxon>
        <taxon>Streptomyces</taxon>
    </lineage>
</organism>
<feature type="region of interest" description="Disordered" evidence="1">
    <location>
        <begin position="21"/>
        <end position="87"/>
    </location>
</feature>
<sequence>MGVVLLVGVVLTAIGFGRTWEAGRPAAQGPGAPTARADDNPPATTVSPSPSPRRALGSATARPPESTTKASPNVSHRSAGPQCDRSRSALDVSVTAGGDIQGAIDKVAAAGGGCVNLAEGSWTLSRSLRMKSDVTLNGSGASTHLQGPTSVYDYPLITGDGTTQPIDMTAKSLTSMTVENLVLDGRIPLSARTTDPHATTNNPYADAMGILLASSTGSFRNILIKNVEVLHTSMGIHVKGTSGVTLDGVNVHHNGIAFWLHNVYLRRCQNVMIVHSRMNDSLVGTGLHIAGDGSRNITIADSDFSGNDSSGMNIQDLPTNVTIRNSRMTGNDGDGISAVGTTLVITGDQARNNTGSGIHTWTGAGRVEGNTATGNDDGDLNIHGDFTVSGNTS</sequence>
<dbReference type="RefSeq" id="WP_369188782.1">
    <property type="nucleotide sequence ID" value="NZ_CP163431.1"/>
</dbReference>
<dbReference type="InterPro" id="IPR011050">
    <property type="entry name" value="Pectin_lyase_fold/virulence"/>
</dbReference>
<evidence type="ECO:0000313" key="3">
    <source>
        <dbReference type="EMBL" id="XDQ02673.1"/>
    </source>
</evidence>
<evidence type="ECO:0000256" key="1">
    <source>
        <dbReference type="SAM" id="MobiDB-lite"/>
    </source>
</evidence>
<dbReference type="Pfam" id="PF13229">
    <property type="entry name" value="Beta_helix"/>
    <property type="match status" value="1"/>
</dbReference>
<gene>
    <name evidence="3" type="ORF">AB5J58_21935</name>
</gene>
<dbReference type="Gene3D" id="2.160.20.10">
    <property type="entry name" value="Single-stranded right-handed beta-helix, Pectin lyase-like"/>
    <property type="match status" value="1"/>
</dbReference>
<evidence type="ECO:0000259" key="2">
    <source>
        <dbReference type="Pfam" id="PF13229"/>
    </source>
</evidence>
<proteinExistence type="predicted"/>
<protein>
    <submittedName>
        <fullName evidence="3">Right-handed parallel beta-helix repeat-containing protein</fullName>
    </submittedName>
</protein>
<dbReference type="InterPro" id="IPR012334">
    <property type="entry name" value="Pectin_lyas_fold"/>
</dbReference>